<reference evidence="2" key="1">
    <citation type="submission" date="2023-02" db="EMBL/GenBank/DDBJ databases">
        <title>Genome of toxic invasive species Heracleum sosnowskyi carries increased number of genes despite the absence of recent whole-genome duplications.</title>
        <authorList>
            <person name="Schelkunov M."/>
            <person name="Shtratnikova V."/>
            <person name="Makarenko M."/>
            <person name="Klepikova A."/>
            <person name="Omelchenko D."/>
            <person name="Novikova G."/>
            <person name="Obukhova E."/>
            <person name="Bogdanov V."/>
            <person name="Penin A."/>
            <person name="Logacheva M."/>
        </authorList>
    </citation>
    <scope>NUCLEOTIDE SEQUENCE</scope>
    <source>
        <strain evidence="2">Hsosn_3</strain>
        <tissue evidence="2">Leaf</tissue>
    </source>
</reference>
<keyword evidence="2" id="KW-0378">Hydrolase</keyword>
<reference evidence="2" key="2">
    <citation type="submission" date="2023-05" db="EMBL/GenBank/DDBJ databases">
        <authorList>
            <person name="Schelkunov M.I."/>
        </authorList>
    </citation>
    <scope>NUCLEOTIDE SEQUENCE</scope>
    <source>
        <strain evidence="2">Hsosn_3</strain>
        <tissue evidence="2">Leaf</tissue>
    </source>
</reference>
<gene>
    <name evidence="2" type="ORF">POM88_038326</name>
</gene>
<name>A0AAD8H8B5_9APIA</name>
<organism evidence="2 3">
    <name type="scientific">Heracleum sosnowskyi</name>
    <dbReference type="NCBI Taxonomy" id="360622"/>
    <lineage>
        <taxon>Eukaryota</taxon>
        <taxon>Viridiplantae</taxon>
        <taxon>Streptophyta</taxon>
        <taxon>Embryophyta</taxon>
        <taxon>Tracheophyta</taxon>
        <taxon>Spermatophyta</taxon>
        <taxon>Magnoliopsida</taxon>
        <taxon>eudicotyledons</taxon>
        <taxon>Gunneridae</taxon>
        <taxon>Pentapetalae</taxon>
        <taxon>asterids</taxon>
        <taxon>campanulids</taxon>
        <taxon>Apiales</taxon>
        <taxon>Apiaceae</taxon>
        <taxon>Apioideae</taxon>
        <taxon>apioid superclade</taxon>
        <taxon>Tordylieae</taxon>
        <taxon>Tordyliinae</taxon>
        <taxon>Heracleum</taxon>
    </lineage>
</organism>
<dbReference type="GO" id="GO:0006260">
    <property type="term" value="P:DNA replication"/>
    <property type="evidence" value="ECO:0007669"/>
    <property type="project" value="TreeGrafter"/>
</dbReference>
<dbReference type="PANTHER" id="PTHR23274:SF48">
    <property type="entry name" value="ATP-DEPENDENT DNA HELICASE"/>
    <property type="match status" value="1"/>
</dbReference>
<dbReference type="GO" id="GO:0004386">
    <property type="term" value="F:helicase activity"/>
    <property type="evidence" value="ECO:0007669"/>
    <property type="project" value="UniProtKB-KW"/>
</dbReference>
<accession>A0AAD8H8B5</accession>
<dbReference type="GO" id="GO:0005657">
    <property type="term" value="C:replication fork"/>
    <property type="evidence" value="ECO:0007669"/>
    <property type="project" value="TreeGrafter"/>
</dbReference>
<proteinExistence type="predicted"/>
<protein>
    <submittedName>
        <fullName evidence="2">ATP-dependent DNA helicase</fullName>
    </submittedName>
</protein>
<dbReference type="Proteomes" id="UP001237642">
    <property type="component" value="Unassembled WGS sequence"/>
</dbReference>
<evidence type="ECO:0000313" key="2">
    <source>
        <dbReference type="EMBL" id="KAK1362765.1"/>
    </source>
</evidence>
<dbReference type="Pfam" id="PF21530">
    <property type="entry name" value="Pif1_2B_dom"/>
    <property type="match status" value="1"/>
</dbReference>
<dbReference type="PANTHER" id="PTHR23274">
    <property type="entry name" value="DNA HELICASE-RELATED"/>
    <property type="match status" value="1"/>
</dbReference>
<keyword evidence="2" id="KW-0067">ATP-binding</keyword>
<dbReference type="EMBL" id="JAUIZM010000009">
    <property type="protein sequence ID" value="KAK1362765.1"/>
    <property type="molecule type" value="Genomic_DNA"/>
</dbReference>
<keyword evidence="3" id="KW-1185">Reference proteome</keyword>
<keyword evidence="2" id="KW-0347">Helicase</keyword>
<comment type="caution">
    <text evidence="2">The sequence shown here is derived from an EMBL/GenBank/DDBJ whole genome shotgun (WGS) entry which is preliminary data.</text>
</comment>
<feature type="domain" description="DNA helicase Pif1-like 2B" evidence="1">
    <location>
        <begin position="1"/>
        <end position="23"/>
    </location>
</feature>
<evidence type="ECO:0000259" key="1">
    <source>
        <dbReference type="Pfam" id="PF21530"/>
    </source>
</evidence>
<keyword evidence="2" id="KW-0547">Nucleotide-binding</keyword>
<evidence type="ECO:0000313" key="3">
    <source>
        <dbReference type="Proteomes" id="UP001237642"/>
    </source>
</evidence>
<dbReference type="AlphaFoldDB" id="A0AAD8H8B5"/>
<sequence>MLLRNIDQQSGLCNGTRLQVCQLGNHVIEAKILSGNNMGQKVSIPRILMCPSDVRSVFSHRQLNVAIPRVTHKAGFKILICHHKGHTRNTTTNVVYKEVFRNI</sequence>
<dbReference type="InterPro" id="IPR049163">
    <property type="entry name" value="Pif1-like_2B_dom"/>
</dbReference>